<dbReference type="CDD" id="cd02966">
    <property type="entry name" value="TlpA_like_family"/>
    <property type="match status" value="1"/>
</dbReference>
<organism evidence="2 3">
    <name type="scientific">Pseudopedobacter saltans</name>
    <dbReference type="NCBI Taxonomy" id="151895"/>
    <lineage>
        <taxon>Bacteria</taxon>
        <taxon>Pseudomonadati</taxon>
        <taxon>Bacteroidota</taxon>
        <taxon>Sphingobacteriia</taxon>
        <taxon>Sphingobacteriales</taxon>
        <taxon>Sphingobacteriaceae</taxon>
        <taxon>Pseudopedobacter</taxon>
    </lineage>
</organism>
<feature type="domain" description="Thioredoxin" evidence="1">
    <location>
        <begin position="27"/>
        <end position="210"/>
    </location>
</feature>
<dbReference type="AlphaFoldDB" id="A0A2W5F642"/>
<gene>
    <name evidence="2" type="ORF">DI598_03110</name>
</gene>
<evidence type="ECO:0000313" key="2">
    <source>
        <dbReference type="EMBL" id="PZP51495.1"/>
    </source>
</evidence>
<proteinExistence type="predicted"/>
<dbReference type="InterPro" id="IPR050553">
    <property type="entry name" value="Thioredoxin_ResA/DsbE_sf"/>
</dbReference>
<dbReference type="InterPro" id="IPR000866">
    <property type="entry name" value="AhpC/TSA"/>
</dbReference>
<dbReference type="PROSITE" id="PS51352">
    <property type="entry name" value="THIOREDOXIN_2"/>
    <property type="match status" value="1"/>
</dbReference>
<dbReference type="GO" id="GO:0016209">
    <property type="term" value="F:antioxidant activity"/>
    <property type="evidence" value="ECO:0007669"/>
    <property type="project" value="InterPro"/>
</dbReference>
<evidence type="ECO:0000259" key="1">
    <source>
        <dbReference type="PROSITE" id="PS51352"/>
    </source>
</evidence>
<dbReference type="EMBL" id="QFOI01000029">
    <property type="protein sequence ID" value="PZP51495.1"/>
    <property type="molecule type" value="Genomic_DNA"/>
</dbReference>
<name>A0A2W5F642_9SPHI</name>
<dbReference type="SUPFAM" id="SSF52833">
    <property type="entry name" value="Thioredoxin-like"/>
    <property type="match status" value="1"/>
</dbReference>
<dbReference type="InterPro" id="IPR036249">
    <property type="entry name" value="Thioredoxin-like_sf"/>
</dbReference>
<dbReference type="InterPro" id="IPR013766">
    <property type="entry name" value="Thioredoxin_domain"/>
</dbReference>
<dbReference type="Gene3D" id="3.40.30.10">
    <property type="entry name" value="Glutaredoxin"/>
    <property type="match status" value="1"/>
</dbReference>
<accession>A0A2W5F642</accession>
<dbReference type="PANTHER" id="PTHR42852:SF13">
    <property type="entry name" value="PROTEIN DIPZ"/>
    <property type="match status" value="1"/>
</dbReference>
<evidence type="ECO:0000313" key="3">
    <source>
        <dbReference type="Proteomes" id="UP000249645"/>
    </source>
</evidence>
<dbReference type="Proteomes" id="UP000249645">
    <property type="component" value="Unassembled WGS sequence"/>
</dbReference>
<reference evidence="2 3" key="1">
    <citation type="submission" date="2017-11" db="EMBL/GenBank/DDBJ databases">
        <title>Infants hospitalized years apart are colonized by the same room-sourced microbial strains.</title>
        <authorList>
            <person name="Brooks B."/>
            <person name="Olm M.R."/>
            <person name="Firek B.A."/>
            <person name="Baker R."/>
            <person name="Thomas B.C."/>
            <person name="Morowitz M.J."/>
            <person name="Banfield J.F."/>
        </authorList>
    </citation>
    <scope>NUCLEOTIDE SEQUENCE [LARGE SCALE GENOMIC DNA]</scope>
    <source>
        <strain evidence="2">S2_009_000_R2_76</strain>
    </source>
</reference>
<comment type="caution">
    <text evidence="2">The sequence shown here is derived from an EMBL/GenBank/DDBJ whole genome shotgun (WGS) entry which is preliminary data.</text>
</comment>
<dbReference type="GO" id="GO:0016491">
    <property type="term" value="F:oxidoreductase activity"/>
    <property type="evidence" value="ECO:0007669"/>
    <property type="project" value="InterPro"/>
</dbReference>
<sequence length="422" mass="47998">MKIKTIIIVMGMLLPVLSIRAQDMRPLSIGDTVPDLVLHNVINYKDSVIRLSDFKDKLVILDFWATWCGNCVAAFPKMEDLQRQFGDSIQIIAVGYEPRKKIADFLQKRKHSAYAHLPFVTLDTTLIKLFPHRLLPHEIWIDCRRRFLLPSDDYAVTSTNIKRALCGQKPIAKPKIDILRYDKSVSFFDATAGQKAIPVMYRSLISHSIDGLSSKSGFHTDTAAHTKRLFFLNYPIMEMLKAACGVPFDNRVVNRMKENTLSEASISQTMPTDTYCYELTLGDSVETPAFYNYVRTDLGRLFNINIAVDSVVSKAYILTTNSRYKAHSICDTPKAELLESPEEGKVYRYTNYPLSDISDWINSRMPIPLINKIPRNRRITMKLHNDNIGNLTLLRNELSTQGLDLTPAKTKIRVLVVSAIHP</sequence>
<protein>
    <recommendedName>
        <fullName evidence="1">Thioredoxin domain-containing protein</fullName>
    </recommendedName>
</protein>
<dbReference type="PANTHER" id="PTHR42852">
    <property type="entry name" value="THIOL:DISULFIDE INTERCHANGE PROTEIN DSBE"/>
    <property type="match status" value="1"/>
</dbReference>
<dbReference type="Pfam" id="PF00578">
    <property type="entry name" value="AhpC-TSA"/>
    <property type="match status" value="1"/>
</dbReference>